<dbReference type="NCBIfam" id="TIGR01484">
    <property type="entry name" value="HAD-SF-IIB"/>
    <property type="match status" value="1"/>
</dbReference>
<dbReference type="InterPro" id="IPR000150">
    <property type="entry name" value="Cof"/>
</dbReference>
<proteinExistence type="predicted"/>
<gene>
    <name evidence="1" type="ORF">IO98_00815</name>
</gene>
<dbReference type="Pfam" id="PF08282">
    <property type="entry name" value="Hydrolase_3"/>
    <property type="match status" value="1"/>
</dbReference>
<dbReference type="InterPro" id="IPR036412">
    <property type="entry name" value="HAD-like_sf"/>
</dbReference>
<dbReference type="EMBL" id="JPME01000002">
    <property type="protein sequence ID" value="KEZ91755.1"/>
    <property type="molecule type" value="Genomic_DNA"/>
</dbReference>
<dbReference type="Gene3D" id="3.40.50.1000">
    <property type="entry name" value="HAD superfamily/HAD-like"/>
    <property type="match status" value="1"/>
</dbReference>
<dbReference type="RefSeq" id="WP_038277119.1">
    <property type="nucleotide sequence ID" value="NZ_JPME01000002.1"/>
</dbReference>
<dbReference type="SFLD" id="SFLDG01140">
    <property type="entry name" value="C2.B:_Phosphomannomutase_and_P"/>
    <property type="match status" value="1"/>
</dbReference>
<dbReference type="InterPro" id="IPR023214">
    <property type="entry name" value="HAD_sf"/>
</dbReference>
<dbReference type="STRING" id="29354.IO98_00815"/>
<protein>
    <submittedName>
        <fullName evidence="1">Hydrolase</fullName>
    </submittedName>
</protein>
<keyword evidence="1" id="KW-0378">Hydrolase</keyword>
<dbReference type="AlphaFoldDB" id="A0A084JS21"/>
<dbReference type="SFLD" id="SFLDS00003">
    <property type="entry name" value="Haloacid_Dehalogenase"/>
    <property type="match status" value="1"/>
</dbReference>
<dbReference type="Proteomes" id="UP000028525">
    <property type="component" value="Unassembled WGS sequence"/>
</dbReference>
<dbReference type="GO" id="GO:0016791">
    <property type="term" value="F:phosphatase activity"/>
    <property type="evidence" value="ECO:0007669"/>
    <property type="project" value="TreeGrafter"/>
</dbReference>
<dbReference type="SFLD" id="SFLDG01144">
    <property type="entry name" value="C2.B.4:_PGP_Like"/>
    <property type="match status" value="1"/>
</dbReference>
<dbReference type="SUPFAM" id="SSF56784">
    <property type="entry name" value="HAD-like"/>
    <property type="match status" value="1"/>
</dbReference>
<reference evidence="1 2" key="1">
    <citation type="submission" date="2014-07" db="EMBL/GenBank/DDBJ databases">
        <title>Draft genome of Clostridium celerecrescens 152B isolated from sediments associated with methane hydrate from Krishna Godavari basin.</title>
        <authorList>
            <person name="Honkalas V.S."/>
            <person name="Dabir A.P."/>
            <person name="Arora P."/>
            <person name="Dhakephalkar P.K."/>
        </authorList>
    </citation>
    <scope>NUCLEOTIDE SEQUENCE [LARGE SCALE GENOMIC DNA]</scope>
    <source>
        <strain evidence="1 2">152B</strain>
    </source>
</reference>
<accession>A0A084JS21</accession>
<dbReference type="CDD" id="cd07518">
    <property type="entry name" value="HAD_YbiV-Like"/>
    <property type="match status" value="1"/>
</dbReference>
<sequence>MIKLIASDIDGTLVPDGSHELNPELYDVILKLRAKGIQFAAASGRQWLSIESIFEPIKEKVFYLSDNGAYVGCHGRSLYVNTIERKTIMDMVQDVRNMDGLDVMICGPDVIYTETDNQEFLDWMVNGYKFHVKQVEDLTRVESEFIKISVYRKTDVEAHTRTLREKYADRLKMTIAGDMWMDCMRPGINKGQAVKLLQDSLGIKPEETMAFGDQLNDIEMLKQAYYSFAVGNAREEVKAAARFRTDTNVNDGVLKILKLL</sequence>
<dbReference type="PANTHER" id="PTHR10000">
    <property type="entry name" value="PHOSPHOSERINE PHOSPHATASE"/>
    <property type="match status" value="1"/>
</dbReference>
<dbReference type="GO" id="GO:0000287">
    <property type="term" value="F:magnesium ion binding"/>
    <property type="evidence" value="ECO:0007669"/>
    <property type="project" value="TreeGrafter"/>
</dbReference>
<name>A0A084JS21_9FIRM</name>
<organism evidence="1 2">
    <name type="scientific">Lacrimispora celerecrescens</name>
    <dbReference type="NCBI Taxonomy" id="29354"/>
    <lineage>
        <taxon>Bacteria</taxon>
        <taxon>Bacillati</taxon>
        <taxon>Bacillota</taxon>
        <taxon>Clostridia</taxon>
        <taxon>Lachnospirales</taxon>
        <taxon>Lachnospiraceae</taxon>
        <taxon>Lacrimispora</taxon>
    </lineage>
</organism>
<keyword evidence="2" id="KW-1185">Reference proteome</keyword>
<evidence type="ECO:0000313" key="1">
    <source>
        <dbReference type="EMBL" id="KEZ91755.1"/>
    </source>
</evidence>
<dbReference type="Gene3D" id="3.30.1240.10">
    <property type="match status" value="1"/>
</dbReference>
<dbReference type="OrthoDB" id="9814970at2"/>
<evidence type="ECO:0000313" key="2">
    <source>
        <dbReference type="Proteomes" id="UP000028525"/>
    </source>
</evidence>
<dbReference type="InterPro" id="IPR006379">
    <property type="entry name" value="HAD-SF_hydro_IIB"/>
</dbReference>
<dbReference type="PANTHER" id="PTHR10000:SF8">
    <property type="entry name" value="HAD SUPERFAMILY HYDROLASE-LIKE, TYPE 3"/>
    <property type="match status" value="1"/>
</dbReference>
<dbReference type="NCBIfam" id="TIGR00099">
    <property type="entry name" value="Cof-subfamily"/>
    <property type="match status" value="1"/>
</dbReference>
<dbReference type="GO" id="GO:0005829">
    <property type="term" value="C:cytosol"/>
    <property type="evidence" value="ECO:0007669"/>
    <property type="project" value="TreeGrafter"/>
</dbReference>
<comment type="caution">
    <text evidence="1">The sequence shown here is derived from an EMBL/GenBank/DDBJ whole genome shotgun (WGS) entry which is preliminary data.</text>
</comment>